<evidence type="ECO:0000313" key="3">
    <source>
        <dbReference type="EMBL" id="KAK1749266.1"/>
    </source>
</evidence>
<keyword evidence="2" id="KW-0472">Membrane</keyword>
<dbReference type="Proteomes" id="UP001224775">
    <property type="component" value="Unassembled WGS sequence"/>
</dbReference>
<keyword evidence="4" id="KW-1185">Reference proteome</keyword>
<protein>
    <submittedName>
        <fullName evidence="3">Uncharacterized protein</fullName>
    </submittedName>
</protein>
<dbReference type="EMBL" id="JATAAI010000001">
    <property type="protein sequence ID" value="KAK1749266.1"/>
    <property type="molecule type" value="Genomic_DNA"/>
</dbReference>
<reference evidence="3" key="1">
    <citation type="submission" date="2023-06" db="EMBL/GenBank/DDBJ databases">
        <title>Survivors Of The Sea: Transcriptome response of Skeletonema marinoi to long-term dormancy.</title>
        <authorList>
            <person name="Pinder M.I.M."/>
            <person name="Kourtchenko O."/>
            <person name="Robertson E.K."/>
            <person name="Larsson T."/>
            <person name="Maumus F."/>
            <person name="Osuna-Cruz C.M."/>
            <person name="Vancaester E."/>
            <person name="Stenow R."/>
            <person name="Vandepoele K."/>
            <person name="Ploug H."/>
            <person name="Bruchert V."/>
            <person name="Godhe A."/>
            <person name="Topel M."/>
        </authorList>
    </citation>
    <scope>NUCLEOTIDE SEQUENCE</scope>
    <source>
        <strain evidence="3">R05AC</strain>
    </source>
</reference>
<keyword evidence="2" id="KW-1133">Transmembrane helix</keyword>
<evidence type="ECO:0000256" key="1">
    <source>
        <dbReference type="SAM" id="MobiDB-lite"/>
    </source>
</evidence>
<name>A0AAD8YQC2_9STRA</name>
<gene>
    <name evidence="3" type="ORF">QTG54_001205</name>
</gene>
<dbReference type="AlphaFoldDB" id="A0AAD8YQC2"/>
<accession>A0AAD8YQC2</accession>
<sequence>MSKLARQLKFYAETYPKASSAALIGGTALAFAAVVGFIEVQDIMEAKRHTVAKREQNVNYTEEAQLSTTSAGEVTPQEAQLAAMLENAKNSSWQDNLRNAADAQERFMLPGRDVDEGNEKPEYIKRIVDRSEEILQEDKARKEKEIEESKDPFTSRFWK</sequence>
<proteinExistence type="predicted"/>
<comment type="caution">
    <text evidence="3">The sequence shown here is derived from an EMBL/GenBank/DDBJ whole genome shotgun (WGS) entry which is preliminary data.</text>
</comment>
<evidence type="ECO:0000256" key="2">
    <source>
        <dbReference type="SAM" id="Phobius"/>
    </source>
</evidence>
<feature type="compositionally biased region" description="Basic and acidic residues" evidence="1">
    <location>
        <begin position="134"/>
        <end position="153"/>
    </location>
</feature>
<keyword evidence="2" id="KW-0812">Transmembrane</keyword>
<feature type="region of interest" description="Disordered" evidence="1">
    <location>
        <begin position="134"/>
        <end position="159"/>
    </location>
</feature>
<organism evidence="3 4">
    <name type="scientific">Skeletonema marinoi</name>
    <dbReference type="NCBI Taxonomy" id="267567"/>
    <lineage>
        <taxon>Eukaryota</taxon>
        <taxon>Sar</taxon>
        <taxon>Stramenopiles</taxon>
        <taxon>Ochrophyta</taxon>
        <taxon>Bacillariophyta</taxon>
        <taxon>Coscinodiscophyceae</taxon>
        <taxon>Thalassiosirophycidae</taxon>
        <taxon>Thalassiosirales</taxon>
        <taxon>Skeletonemataceae</taxon>
        <taxon>Skeletonema</taxon>
        <taxon>Skeletonema marinoi-dohrnii complex</taxon>
    </lineage>
</organism>
<evidence type="ECO:0000313" key="4">
    <source>
        <dbReference type="Proteomes" id="UP001224775"/>
    </source>
</evidence>
<feature type="transmembrane region" description="Helical" evidence="2">
    <location>
        <begin position="20"/>
        <end position="38"/>
    </location>
</feature>